<organism evidence="1 2">
    <name type="scientific">Paucidesulfovibrio gracilis DSM 16080</name>
    <dbReference type="NCBI Taxonomy" id="1121449"/>
    <lineage>
        <taxon>Bacteria</taxon>
        <taxon>Pseudomonadati</taxon>
        <taxon>Thermodesulfobacteriota</taxon>
        <taxon>Desulfovibrionia</taxon>
        <taxon>Desulfovibrionales</taxon>
        <taxon>Desulfovibrionaceae</taxon>
        <taxon>Paucidesulfovibrio</taxon>
    </lineage>
</organism>
<accession>A0A1T4Y5Y5</accession>
<name>A0A1T4Y5Y5_9BACT</name>
<sequence length="188" mass="21504">MKSEAYIEKCYKDAQKFAAVPVGVAADYLGITREAVSERIRKGNLHAITVKGKERNWRLVLVSALYRTQQKGEDMVSKNTERVRELLEEAARQQKVVFYGKLMDEIGLTYKNPKHRKIIGSILGLISEDTYADRGLGFMLSAIAVRKNSGLPNESFFELACSLKAKEKGKDDKQFWRNQRKRIFNHFG</sequence>
<keyword evidence="2" id="KW-1185">Reference proteome</keyword>
<evidence type="ECO:0000313" key="1">
    <source>
        <dbReference type="EMBL" id="SKA96721.1"/>
    </source>
</evidence>
<dbReference type="EMBL" id="FUYC01000028">
    <property type="protein sequence ID" value="SKA96721.1"/>
    <property type="molecule type" value="Genomic_DNA"/>
</dbReference>
<dbReference type="STRING" id="1121449.SAMN02745704_02764"/>
<protein>
    <submittedName>
        <fullName evidence="1">Uncharacterized protein</fullName>
    </submittedName>
</protein>
<reference evidence="1 2" key="1">
    <citation type="submission" date="2017-02" db="EMBL/GenBank/DDBJ databases">
        <authorList>
            <person name="Peterson S.W."/>
        </authorList>
    </citation>
    <scope>NUCLEOTIDE SEQUENCE [LARGE SCALE GENOMIC DNA]</scope>
    <source>
        <strain evidence="1 2">DSM 16080</strain>
    </source>
</reference>
<dbReference type="AlphaFoldDB" id="A0A1T4Y5Y5"/>
<evidence type="ECO:0000313" key="2">
    <source>
        <dbReference type="Proteomes" id="UP000190027"/>
    </source>
</evidence>
<dbReference type="Proteomes" id="UP000190027">
    <property type="component" value="Unassembled WGS sequence"/>
</dbReference>
<gene>
    <name evidence="1" type="ORF">SAMN02745704_02764</name>
</gene>
<dbReference type="RefSeq" id="WP_078718307.1">
    <property type="nucleotide sequence ID" value="NZ_FUYC01000028.1"/>
</dbReference>
<dbReference type="OrthoDB" id="5361563at2"/>
<proteinExistence type="predicted"/>